<keyword evidence="5 10" id="KW-0378">Hydrolase</keyword>
<keyword evidence="7 10" id="KW-0546">Nucleotide metabolism</keyword>
<dbReference type="InterPro" id="IPR029001">
    <property type="entry name" value="ITPase-like_fam"/>
</dbReference>
<keyword evidence="13" id="KW-1185">Reference proteome</keyword>
<comment type="subunit">
    <text evidence="2 10">Homodimer.</text>
</comment>
<dbReference type="NCBIfam" id="TIGR00042">
    <property type="entry name" value="RdgB/HAM1 family non-canonical purine NTP pyrophosphatase"/>
    <property type="match status" value="1"/>
</dbReference>
<dbReference type="SUPFAM" id="SSF52972">
    <property type="entry name" value="ITPase-like"/>
    <property type="match status" value="1"/>
</dbReference>
<comment type="cofactor">
    <cofactor evidence="10">
        <name>Mg(2+)</name>
        <dbReference type="ChEBI" id="CHEBI:18420"/>
    </cofactor>
    <text evidence="10">Binds 1 Mg(2+) ion per subunit.</text>
</comment>
<evidence type="ECO:0000256" key="1">
    <source>
        <dbReference type="ARBA" id="ARBA00008023"/>
    </source>
</evidence>
<reference evidence="12 13" key="1">
    <citation type="submission" date="2017-08" db="EMBL/GenBank/DDBJ databases">
        <title>Substantial Increase in Enzyme Production by Combined Drug-Resistance Mutations in Paenibacillus agaridevorans.</title>
        <authorList>
            <person name="Tanaka Y."/>
            <person name="Funane K."/>
            <person name="Hosaka T."/>
            <person name="Shiwa Y."/>
            <person name="Fujita N."/>
            <person name="Miyazaki T."/>
            <person name="Yoshikawa H."/>
            <person name="Murakami K."/>
            <person name="Kasahara K."/>
            <person name="Inaoka T."/>
            <person name="Hiraga Y."/>
            <person name="Ochi K."/>
        </authorList>
    </citation>
    <scope>NUCLEOTIDE SEQUENCE [LARGE SCALE GENOMIC DNA]</scope>
    <source>
        <strain evidence="12 13">T-3040</strain>
    </source>
</reference>
<dbReference type="HAMAP" id="MF_01405">
    <property type="entry name" value="Non_canon_purine_NTPase"/>
    <property type="match status" value="1"/>
</dbReference>
<evidence type="ECO:0000256" key="4">
    <source>
        <dbReference type="ARBA" id="ARBA00022741"/>
    </source>
</evidence>
<gene>
    <name evidence="12" type="ORF">PAT3040_03385</name>
</gene>
<keyword evidence="4 10" id="KW-0547">Nucleotide-binding</keyword>
<feature type="binding site" evidence="10">
    <location>
        <begin position="181"/>
        <end position="184"/>
    </location>
    <ligand>
        <name>substrate</name>
    </ligand>
</feature>
<dbReference type="GO" id="GO:0009146">
    <property type="term" value="P:purine nucleoside triphosphate catabolic process"/>
    <property type="evidence" value="ECO:0007669"/>
    <property type="project" value="UniProtKB-UniRule"/>
</dbReference>
<feature type="binding site" evidence="10">
    <location>
        <position position="85"/>
    </location>
    <ligand>
        <name>Mg(2+)</name>
        <dbReference type="ChEBI" id="CHEBI:18420"/>
    </ligand>
</feature>
<name>A0A2R5EUQ6_9BACL</name>
<dbReference type="GO" id="GO:0036222">
    <property type="term" value="F:XTP diphosphatase activity"/>
    <property type="evidence" value="ECO:0007669"/>
    <property type="project" value="UniProtKB-UniRule"/>
</dbReference>
<feature type="binding site" evidence="10">
    <location>
        <position position="204"/>
    </location>
    <ligand>
        <name>substrate</name>
    </ligand>
</feature>
<comment type="catalytic activity">
    <reaction evidence="9 10">
        <text>XTP + H2O = XMP + diphosphate + H(+)</text>
        <dbReference type="Rhea" id="RHEA:28610"/>
        <dbReference type="ChEBI" id="CHEBI:15377"/>
        <dbReference type="ChEBI" id="CHEBI:15378"/>
        <dbReference type="ChEBI" id="CHEBI:33019"/>
        <dbReference type="ChEBI" id="CHEBI:57464"/>
        <dbReference type="ChEBI" id="CHEBI:61314"/>
        <dbReference type="EC" id="3.6.1.66"/>
    </reaction>
</comment>
<evidence type="ECO:0000256" key="8">
    <source>
        <dbReference type="ARBA" id="ARBA00051875"/>
    </source>
</evidence>
<dbReference type="EMBL" id="BDQX01000171">
    <property type="protein sequence ID" value="GBG08788.1"/>
    <property type="molecule type" value="Genomic_DNA"/>
</dbReference>
<evidence type="ECO:0000256" key="2">
    <source>
        <dbReference type="ARBA" id="ARBA00011738"/>
    </source>
</evidence>
<comment type="catalytic activity">
    <reaction evidence="10">
        <text>ITP + H2O = IMP + diphosphate + H(+)</text>
        <dbReference type="Rhea" id="RHEA:29399"/>
        <dbReference type="ChEBI" id="CHEBI:15377"/>
        <dbReference type="ChEBI" id="CHEBI:15378"/>
        <dbReference type="ChEBI" id="CHEBI:33019"/>
        <dbReference type="ChEBI" id="CHEBI:58053"/>
        <dbReference type="ChEBI" id="CHEBI:61402"/>
        <dbReference type="EC" id="3.6.1.66"/>
    </reaction>
</comment>
<protein>
    <recommendedName>
        <fullName evidence="10">dITP/XTP pyrophosphatase</fullName>
        <ecNumber evidence="10">3.6.1.66</ecNumber>
    </recommendedName>
    <alternativeName>
        <fullName evidence="10">Non-canonical purine NTP pyrophosphatase</fullName>
    </alternativeName>
    <alternativeName>
        <fullName evidence="10">Non-standard purine NTP pyrophosphatase</fullName>
    </alternativeName>
    <alternativeName>
        <fullName evidence="10">Nucleoside-triphosphate diphosphatase</fullName>
    </alternativeName>
    <alternativeName>
        <fullName evidence="10">Nucleoside-triphosphate pyrophosphatase</fullName>
        <shortName evidence="10">NTPase</shortName>
    </alternativeName>
</protein>
<dbReference type="GO" id="GO:0017111">
    <property type="term" value="F:ribonucleoside triphosphate phosphatase activity"/>
    <property type="evidence" value="ECO:0007669"/>
    <property type="project" value="InterPro"/>
</dbReference>
<sequence>MGEGNIIAGIRDGLGNDAIVVATKNNGKLKEFAHALGKLDKRVLSLHDFPEIPDIVEDGDTFAANARIKAKTTGDALGVPALADDSGLRVEALGGEPGVYSARYAGEGAADEENNAKLIRELTSIGASCSEQRLDDGSRQLSKAQFVCALALYDPATGEFVEAEGTVDGVITDKPHGAGGFGYDPLFWLPQLGRGMAELSKEEKGAISHRGDALRKLLPLLMKQQ</sequence>
<evidence type="ECO:0000256" key="7">
    <source>
        <dbReference type="ARBA" id="ARBA00023080"/>
    </source>
</evidence>
<dbReference type="Pfam" id="PF01725">
    <property type="entry name" value="Ham1p_like"/>
    <property type="match status" value="1"/>
</dbReference>
<dbReference type="EC" id="3.6.1.66" evidence="10"/>
<dbReference type="Proteomes" id="UP000245202">
    <property type="component" value="Unassembled WGS sequence"/>
</dbReference>
<feature type="binding site" evidence="10">
    <location>
        <position position="86"/>
    </location>
    <ligand>
        <name>substrate</name>
    </ligand>
</feature>
<evidence type="ECO:0000313" key="13">
    <source>
        <dbReference type="Proteomes" id="UP000245202"/>
    </source>
</evidence>
<dbReference type="InterPro" id="IPR002637">
    <property type="entry name" value="RdgB/HAM1"/>
</dbReference>
<dbReference type="RefSeq" id="WP_181376667.1">
    <property type="nucleotide sequence ID" value="NZ_BDQX01000171.1"/>
</dbReference>
<evidence type="ECO:0000313" key="12">
    <source>
        <dbReference type="EMBL" id="GBG08788.1"/>
    </source>
</evidence>
<dbReference type="FunFam" id="3.90.950.10:FF:000001">
    <property type="entry name" value="dITP/XTP pyrophosphatase"/>
    <property type="match status" value="1"/>
</dbReference>
<comment type="catalytic activity">
    <reaction evidence="8 10">
        <text>dITP + H2O = dIMP + diphosphate + H(+)</text>
        <dbReference type="Rhea" id="RHEA:28342"/>
        <dbReference type="ChEBI" id="CHEBI:15377"/>
        <dbReference type="ChEBI" id="CHEBI:15378"/>
        <dbReference type="ChEBI" id="CHEBI:33019"/>
        <dbReference type="ChEBI" id="CHEBI:61194"/>
        <dbReference type="ChEBI" id="CHEBI:61382"/>
        <dbReference type="EC" id="3.6.1.66"/>
    </reaction>
</comment>
<dbReference type="GO" id="GO:0046872">
    <property type="term" value="F:metal ion binding"/>
    <property type="evidence" value="ECO:0007669"/>
    <property type="project" value="UniProtKB-KW"/>
</dbReference>
<comment type="caution">
    <text evidence="12">The sequence shown here is derived from an EMBL/GenBank/DDBJ whole genome shotgun (WGS) entry which is preliminary data.</text>
</comment>
<dbReference type="GO" id="GO:0005829">
    <property type="term" value="C:cytosol"/>
    <property type="evidence" value="ECO:0007669"/>
    <property type="project" value="TreeGrafter"/>
</dbReference>
<dbReference type="AlphaFoldDB" id="A0A2R5EUQ6"/>
<dbReference type="GO" id="GO:0035870">
    <property type="term" value="F:dITP diphosphatase activity"/>
    <property type="evidence" value="ECO:0007669"/>
    <property type="project" value="UniProtKB-UniRule"/>
</dbReference>
<evidence type="ECO:0000256" key="10">
    <source>
        <dbReference type="HAMAP-Rule" id="MF_01405"/>
    </source>
</evidence>
<dbReference type="InterPro" id="IPR020922">
    <property type="entry name" value="dITP/XTP_pyrophosphatase"/>
</dbReference>
<comment type="similarity">
    <text evidence="1 10 11">Belongs to the HAM1 NTPase family.</text>
</comment>
<dbReference type="GO" id="GO:0000166">
    <property type="term" value="F:nucleotide binding"/>
    <property type="evidence" value="ECO:0007669"/>
    <property type="project" value="UniProtKB-KW"/>
</dbReference>
<keyword evidence="6 10" id="KW-0460">Magnesium</keyword>
<evidence type="ECO:0000256" key="9">
    <source>
        <dbReference type="ARBA" id="ARBA00052017"/>
    </source>
</evidence>
<accession>A0A2R5EUQ6</accession>
<keyword evidence="3 10" id="KW-0479">Metal-binding</keyword>
<evidence type="ECO:0000256" key="5">
    <source>
        <dbReference type="ARBA" id="ARBA00022801"/>
    </source>
</evidence>
<comment type="caution">
    <text evidence="10">Lacks conserved residue(s) required for the propagation of feature annotation.</text>
</comment>
<dbReference type="GO" id="GO:0036220">
    <property type="term" value="F:ITP diphosphatase activity"/>
    <property type="evidence" value="ECO:0007669"/>
    <property type="project" value="UniProtKB-UniRule"/>
</dbReference>
<feature type="binding site" evidence="10">
    <location>
        <begin position="209"/>
        <end position="210"/>
    </location>
    <ligand>
        <name>substrate</name>
    </ligand>
</feature>
<proteinExistence type="inferred from homology"/>
<evidence type="ECO:0000256" key="3">
    <source>
        <dbReference type="ARBA" id="ARBA00022723"/>
    </source>
</evidence>
<dbReference type="GO" id="GO:0009117">
    <property type="term" value="P:nucleotide metabolic process"/>
    <property type="evidence" value="ECO:0007669"/>
    <property type="project" value="UniProtKB-KW"/>
</dbReference>
<dbReference type="CDD" id="cd00515">
    <property type="entry name" value="HAM1"/>
    <property type="match status" value="1"/>
</dbReference>
<evidence type="ECO:0000256" key="6">
    <source>
        <dbReference type="ARBA" id="ARBA00022842"/>
    </source>
</evidence>
<dbReference type="Gene3D" id="3.90.950.10">
    <property type="match status" value="1"/>
</dbReference>
<evidence type="ECO:0000256" key="11">
    <source>
        <dbReference type="RuleBase" id="RU003781"/>
    </source>
</evidence>
<feature type="binding site" evidence="10">
    <location>
        <begin position="23"/>
        <end position="28"/>
    </location>
    <ligand>
        <name>substrate</name>
    </ligand>
</feature>
<dbReference type="PANTHER" id="PTHR11067:SF9">
    <property type="entry name" value="INOSINE TRIPHOSPHATE PYROPHOSPHATASE"/>
    <property type="match status" value="1"/>
</dbReference>
<comment type="function">
    <text evidence="10">Pyrophosphatase that catalyzes the hydrolysis of nucleoside triphosphates to their monophosphate derivatives, with a high preference for the non-canonical purine nucleotides XTP (xanthosine triphosphate), dITP (deoxyinosine triphosphate) and ITP. Seems to function as a house-cleaning enzyme that removes non-canonical purine nucleotides from the nucleotide pool, thus preventing their incorporation into DNA/RNA and avoiding chromosomal lesions.</text>
</comment>
<dbReference type="PANTHER" id="PTHR11067">
    <property type="entry name" value="INOSINE TRIPHOSPHATE PYROPHOSPHATASE/HAM1 PROTEIN"/>
    <property type="match status" value="1"/>
</dbReference>
<organism evidence="12 13">
    <name type="scientific">Paenibacillus agaridevorans</name>
    <dbReference type="NCBI Taxonomy" id="171404"/>
    <lineage>
        <taxon>Bacteria</taxon>
        <taxon>Bacillati</taxon>
        <taxon>Bacillota</taxon>
        <taxon>Bacilli</taxon>
        <taxon>Bacillales</taxon>
        <taxon>Paenibacillaceae</taxon>
        <taxon>Paenibacillus</taxon>
    </lineage>
</organism>
<feature type="active site" description="Proton acceptor" evidence="10">
    <location>
        <position position="85"/>
    </location>
</feature>